<accession>A0A1F7GJX5</accession>
<evidence type="ECO:0008006" key="3">
    <source>
        <dbReference type="Google" id="ProtNLM"/>
    </source>
</evidence>
<evidence type="ECO:0000313" key="1">
    <source>
        <dbReference type="EMBL" id="OGK18996.1"/>
    </source>
</evidence>
<evidence type="ECO:0000313" key="2">
    <source>
        <dbReference type="Proteomes" id="UP000176850"/>
    </source>
</evidence>
<organism evidence="1 2">
    <name type="scientific">Candidatus Roizmanbacteria bacterium RIFCSPHIGHO2_01_FULL_39_24</name>
    <dbReference type="NCBI Taxonomy" id="1802032"/>
    <lineage>
        <taxon>Bacteria</taxon>
        <taxon>Candidatus Roizmaniibacteriota</taxon>
    </lineage>
</organism>
<comment type="caution">
    <text evidence="1">The sequence shown here is derived from an EMBL/GenBank/DDBJ whole genome shotgun (WGS) entry which is preliminary data.</text>
</comment>
<name>A0A1F7GJX5_9BACT</name>
<dbReference type="Proteomes" id="UP000176850">
    <property type="component" value="Unassembled WGS sequence"/>
</dbReference>
<dbReference type="AlphaFoldDB" id="A0A1F7GJX5"/>
<reference evidence="1 2" key="1">
    <citation type="journal article" date="2016" name="Nat. Commun.">
        <title>Thousands of microbial genomes shed light on interconnected biogeochemical processes in an aquifer system.</title>
        <authorList>
            <person name="Anantharaman K."/>
            <person name="Brown C.T."/>
            <person name="Hug L.A."/>
            <person name="Sharon I."/>
            <person name="Castelle C.J."/>
            <person name="Probst A.J."/>
            <person name="Thomas B.C."/>
            <person name="Singh A."/>
            <person name="Wilkins M.J."/>
            <person name="Karaoz U."/>
            <person name="Brodie E.L."/>
            <person name="Williams K.H."/>
            <person name="Hubbard S.S."/>
            <person name="Banfield J.F."/>
        </authorList>
    </citation>
    <scope>NUCLEOTIDE SEQUENCE [LARGE SCALE GENOMIC DNA]</scope>
</reference>
<sequence>MAIVISADEIKKDLPNYSPNKAEEFHHESATKADKLFTKALKESSHTKVILLNGGTASGKTEFLSTHLLQEDCIIFDATQSTELGAKNKLRQITKSGKTPIIYSVIPDDLKRAFIAFLNRDRKFSDTHFYKTHAGSRKTVLWIATNYPDIEINIIESSYTLDGKLQFSQIKFDNKQKLFDYLVNKQMSEDDIITYVSLLR</sequence>
<proteinExistence type="predicted"/>
<protein>
    <recommendedName>
        <fullName evidence="3">Zeta toxin domain-containing protein</fullName>
    </recommendedName>
</protein>
<gene>
    <name evidence="1" type="ORF">A2799_04225</name>
</gene>
<dbReference type="EMBL" id="MFZH01000020">
    <property type="protein sequence ID" value="OGK18996.1"/>
    <property type="molecule type" value="Genomic_DNA"/>
</dbReference>